<evidence type="ECO:0000313" key="4">
    <source>
        <dbReference type="EMBL" id="GIH08597.1"/>
    </source>
</evidence>
<evidence type="ECO:0000313" key="5">
    <source>
        <dbReference type="Proteomes" id="UP000612899"/>
    </source>
</evidence>
<comment type="caution">
    <text evidence="4">The sequence shown here is derived from an EMBL/GenBank/DDBJ whole genome shotgun (WGS) entry which is preliminary data.</text>
</comment>
<keyword evidence="2" id="KW-1133">Transmembrane helix</keyword>
<feature type="region of interest" description="Disordered" evidence="1">
    <location>
        <begin position="400"/>
        <end position="524"/>
    </location>
</feature>
<proteinExistence type="predicted"/>
<organism evidence="4 5">
    <name type="scientific">Rhizocola hellebori</name>
    <dbReference type="NCBI Taxonomy" id="1392758"/>
    <lineage>
        <taxon>Bacteria</taxon>
        <taxon>Bacillati</taxon>
        <taxon>Actinomycetota</taxon>
        <taxon>Actinomycetes</taxon>
        <taxon>Micromonosporales</taxon>
        <taxon>Micromonosporaceae</taxon>
        <taxon>Rhizocola</taxon>
    </lineage>
</organism>
<dbReference type="InterPro" id="IPR011047">
    <property type="entry name" value="Quinoprotein_ADH-like_sf"/>
</dbReference>
<feature type="compositionally biased region" description="Low complexity" evidence="1">
    <location>
        <begin position="474"/>
        <end position="497"/>
    </location>
</feature>
<dbReference type="EMBL" id="BONY01000052">
    <property type="protein sequence ID" value="GIH08597.1"/>
    <property type="molecule type" value="Genomic_DNA"/>
</dbReference>
<keyword evidence="2" id="KW-0472">Membrane</keyword>
<dbReference type="AlphaFoldDB" id="A0A8J3QEL0"/>
<feature type="transmembrane region" description="Helical" evidence="2">
    <location>
        <begin position="354"/>
        <end position="377"/>
    </location>
</feature>
<feature type="compositionally biased region" description="Pro residues" evidence="1">
    <location>
        <begin position="464"/>
        <end position="473"/>
    </location>
</feature>
<keyword evidence="2" id="KW-0812">Transmembrane</keyword>
<protein>
    <submittedName>
        <fullName evidence="4">Uncharacterized protein</fullName>
    </submittedName>
</protein>
<feature type="compositionally biased region" description="Low complexity" evidence="1">
    <location>
        <begin position="416"/>
        <end position="463"/>
    </location>
</feature>
<feature type="chain" id="PRO_5038668282" evidence="3">
    <location>
        <begin position="32"/>
        <end position="524"/>
    </location>
</feature>
<feature type="compositionally biased region" description="Low complexity" evidence="1">
    <location>
        <begin position="505"/>
        <end position="524"/>
    </location>
</feature>
<dbReference type="Proteomes" id="UP000612899">
    <property type="component" value="Unassembled WGS sequence"/>
</dbReference>
<evidence type="ECO:0000256" key="2">
    <source>
        <dbReference type="SAM" id="Phobius"/>
    </source>
</evidence>
<sequence>MCQTVPMQFTGARVVLVALTGALLAAVPVSAAAAAPTPAPTPTAVAGANDAKRGSTVCTIADKNAIELSGLVVANGFLYAVNDSSDTAARKRVFKFDSADCKLVGTPLAFPTPGPADPEDLAIGPDGTIWIGDIGDNTGVRATVAVWKIVDDKIDGPYRMSYPDGAKPNAEALLIGSDGLPIIITKPTSGPAKIYVATKPLEKGTPAGVPLKLAGEVTLPKTETENVFGAAGRVAVTGAAMSTDKTKVALRTYADAFEWTVTNGDIIGALTQGKPRITPLPMEPLGESIAYSADGTKFLTVSETDRLAEDKRKPDVLSYVPNTATQTSPAAAAPQAPAAEKAWWSSLVSSTDRLYLLIGSVGVVGLLLVLLGVFGILRSRKRGSDDDEDEELAEETRLIRNVHPNQGYPPQGGEFYDQGYGQQPGYGYQQPGYGYPNQQPGYPQPNQQGYPGQQGYPDQGGYPQPDPGYPPQPGYGQQPNYGGQPGYGQQPNYGYGQQPPPPYQEPQQYQYPDQGYGQPPQQYR</sequence>
<evidence type="ECO:0000256" key="3">
    <source>
        <dbReference type="SAM" id="SignalP"/>
    </source>
</evidence>
<keyword evidence="3" id="KW-0732">Signal</keyword>
<reference evidence="4" key="1">
    <citation type="submission" date="2021-01" db="EMBL/GenBank/DDBJ databases">
        <title>Whole genome shotgun sequence of Rhizocola hellebori NBRC 109834.</title>
        <authorList>
            <person name="Komaki H."/>
            <person name="Tamura T."/>
        </authorList>
    </citation>
    <scope>NUCLEOTIDE SEQUENCE</scope>
    <source>
        <strain evidence="4">NBRC 109834</strain>
    </source>
</reference>
<evidence type="ECO:0000256" key="1">
    <source>
        <dbReference type="SAM" id="MobiDB-lite"/>
    </source>
</evidence>
<accession>A0A8J3QEL0</accession>
<feature type="signal peptide" evidence="3">
    <location>
        <begin position="1"/>
        <end position="31"/>
    </location>
</feature>
<dbReference type="SUPFAM" id="SSF50998">
    <property type="entry name" value="Quinoprotein alcohol dehydrogenase-like"/>
    <property type="match status" value="1"/>
</dbReference>
<keyword evidence="5" id="KW-1185">Reference proteome</keyword>
<gene>
    <name evidence="4" type="ORF">Rhe02_66640</name>
</gene>
<name>A0A8J3QEL0_9ACTN</name>